<evidence type="ECO:0000313" key="2">
    <source>
        <dbReference type="Proteomes" id="UP001501343"/>
    </source>
</evidence>
<dbReference type="SUPFAM" id="SSF54427">
    <property type="entry name" value="NTF2-like"/>
    <property type="match status" value="1"/>
</dbReference>
<dbReference type="Gene3D" id="3.10.450.50">
    <property type="match status" value="1"/>
</dbReference>
<accession>A0ABP5BCX9</accession>
<comment type="caution">
    <text evidence="1">The sequence shown here is derived from an EMBL/GenBank/DDBJ whole genome shotgun (WGS) entry which is preliminary data.</text>
</comment>
<evidence type="ECO:0008006" key="3">
    <source>
        <dbReference type="Google" id="ProtNLM"/>
    </source>
</evidence>
<protein>
    <recommendedName>
        <fullName evidence="3">SnoaL-like domain-containing protein</fullName>
    </recommendedName>
</protein>
<gene>
    <name evidence="1" type="ORF">GCM10009775_35870</name>
</gene>
<dbReference type="Proteomes" id="UP001501343">
    <property type="component" value="Unassembled WGS sequence"/>
</dbReference>
<dbReference type="InterPro" id="IPR032710">
    <property type="entry name" value="NTF2-like_dom_sf"/>
</dbReference>
<sequence length="140" mass="15982">MNETQNNELIISTAFENWTRGRGNIEHLLSPDLEWEVPGGSIVSGHYSRQRFIDTVLHGVEQRFRRHGSIRPLRVRLVLADRDWVSVVWDSAGITDADTGYRNTHAWFMRLDQGVIVQGISFFDGSAFDSLWAVVPGREN</sequence>
<evidence type="ECO:0000313" key="1">
    <source>
        <dbReference type="EMBL" id="GAA1940841.1"/>
    </source>
</evidence>
<proteinExistence type="predicted"/>
<reference evidence="2" key="1">
    <citation type="journal article" date="2019" name="Int. J. Syst. Evol. Microbiol.">
        <title>The Global Catalogue of Microorganisms (GCM) 10K type strain sequencing project: providing services to taxonomists for standard genome sequencing and annotation.</title>
        <authorList>
            <consortium name="The Broad Institute Genomics Platform"/>
            <consortium name="The Broad Institute Genome Sequencing Center for Infectious Disease"/>
            <person name="Wu L."/>
            <person name="Ma J."/>
        </authorList>
    </citation>
    <scope>NUCLEOTIDE SEQUENCE [LARGE SCALE GENOMIC DNA]</scope>
    <source>
        <strain evidence="2">JCM 14900</strain>
    </source>
</reference>
<dbReference type="RefSeq" id="WP_248151559.1">
    <property type="nucleotide sequence ID" value="NZ_BAAAOF010000009.1"/>
</dbReference>
<name>A0ABP5BCX9_9MICO</name>
<dbReference type="EMBL" id="BAAAOF010000009">
    <property type="protein sequence ID" value="GAA1940841.1"/>
    <property type="molecule type" value="Genomic_DNA"/>
</dbReference>
<organism evidence="1 2">
    <name type="scientific">Microbacterium aoyamense</name>
    <dbReference type="NCBI Taxonomy" id="344166"/>
    <lineage>
        <taxon>Bacteria</taxon>
        <taxon>Bacillati</taxon>
        <taxon>Actinomycetota</taxon>
        <taxon>Actinomycetes</taxon>
        <taxon>Micrococcales</taxon>
        <taxon>Microbacteriaceae</taxon>
        <taxon>Microbacterium</taxon>
    </lineage>
</organism>
<keyword evidence="2" id="KW-1185">Reference proteome</keyword>